<reference evidence="6" key="1">
    <citation type="submission" date="2022-01" db="EMBL/GenBank/DDBJ databases">
        <title>Microbacterium eymi and Microbacterium rhizovicinus sp. nov., isolated from the rhizospheric soil of Elymus tsukushiensis, a plant native to the Dokdo Islands, Republic of Korea.</title>
        <authorList>
            <person name="Hwang Y.J."/>
        </authorList>
    </citation>
    <scope>NUCLEOTIDE SEQUENCE</scope>
    <source>
        <strain evidence="6">KUDC0405</strain>
    </source>
</reference>
<keyword evidence="3" id="KW-0378">Hydrolase</keyword>
<dbReference type="Proteomes" id="UP001054811">
    <property type="component" value="Chromosome"/>
</dbReference>
<evidence type="ECO:0000313" key="6">
    <source>
        <dbReference type="EMBL" id="UUT34461.1"/>
    </source>
</evidence>
<proteinExistence type="predicted"/>
<dbReference type="Gene3D" id="3.40.50.1010">
    <property type="entry name" value="5'-nuclease"/>
    <property type="match status" value="1"/>
</dbReference>
<evidence type="ECO:0000256" key="3">
    <source>
        <dbReference type="ARBA" id="ARBA00022801"/>
    </source>
</evidence>
<dbReference type="SUPFAM" id="SSF88723">
    <property type="entry name" value="PIN domain-like"/>
    <property type="match status" value="1"/>
</dbReference>
<keyword evidence="1" id="KW-0540">Nuclease</keyword>
<dbReference type="InterPro" id="IPR002716">
    <property type="entry name" value="PIN_dom"/>
</dbReference>
<feature type="domain" description="PIN" evidence="5">
    <location>
        <begin position="11"/>
        <end position="38"/>
    </location>
</feature>
<evidence type="ECO:0000313" key="7">
    <source>
        <dbReference type="Proteomes" id="UP001054811"/>
    </source>
</evidence>
<sequence length="47" mass="4881">MLAAQPPTAARSTDALIAAHAVSLGIPLITADQGFTRFIGLEVICEE</sequence>
<name>A0ABY5NH74_9MICO</name>
<gene>
    <name evidence="6" type="ORF">L2X98_28165</name>
</gene>
<dbReference type="InterPro" id="IPR029060">
    <property type="entry name" value="PIN-like_dom_sf"/>
</dbReference>
<keyword evidence="4" id="KW-0460">Magnesium</keyword>
<keyword evidence="7" id="KW-1185">Reference proteome</keyword>
<organism evidence="6 7">
    <name type="scientific">Microbacterium elymi</name>
    <dbReference type="NCBI Taxonomy" id="2909587"/>
    <lineage>
        <taxon>Bacteria</taxon>
        <taxon>Bacillati</taxon>
        <taxon>Actinomycetota</taxon>
        <taxon>Actinomycetes</taxon>
        <taxon>Micrococcales</taxon>
        <taxon>Microbacteriaceae</taxon>
        <taxon>Microbacterium</taxon>
    </lineage>
</organism>
<evidence type="ECO:0000256" key="4">
    <source>
        <dbReference type="ARBA" id="ARBA00022842"/>
    </source>
</evidence>
<evidence type="ECO:0000259" key="5">
    <source>
        <dbReference type="Pfam" id="PF01850"/>
    </source>
</evidence>
<dbReference type="Pfam" id="PF01850">
    <property type="entry name" value="PIN"/>
    <property type="match status" value="1"/>
</dbReference>
<evidence type="ECO:0000256" key="2">
    <source>
        <dbReference type="ARBA" id="ARBA00022723"/>
    </source>
</evidence>
<accession>A0ABY5NH74</accession>
<dbReference type="EMBL" id="CP091139">
    <property type="protein sequence ID" value="UUT34461.1"/>
    <property type="molecule type" value="Genomic_DNA"/>
</dbReference>
<keyword evidence="2" id="KW-0479">Metal-binding</keyword>
<protein>
    <recommendedName>
        <fullName evidence="5">PIN domain-containing protein</fullName>
    </recommendedName>
</protein>
<evidence type="ECO:0000256" key="1">
    <source>
        <dbReference type="ARBA" id="ARBA00022722"/>
    </source>
</evidence>